<proteinExistence type="predicted"/>
<comment type="caution">
    <text evidence="1">The sequence shown here is derived from an EMBL/GenBank/DDBJ whole genome shotgun (WGS) entry which is preliminary data.</text>
</comment>
<keyword evidence="2" id="KW-1185">Reference proteome</keyword>
<evidence type="ECO:0000313" key="1">
    <source>
        <dbReference type="EMBL" id="MTD93318.1"/>
    </source>
</evidence>
<dbReference type="AlphaFoldDB" id="A0A6I3KFK4"/>
<protein>
    <submittedName>
        <fullName evidence="1">Uncharacterized protein</fullName>
    </submittedName>
</protein>
<dbReference type="Proteomes" id="UP000440694">
    <property type="component" value="Unassembled WGS sequence"/>
</dbReference>
<dbReference type="EMBL" id="WMBQ01000001">
    <property type="protein sequence ID" value="MTD93318.1"/>
    <property type="molecule type" value="Genomic_DNA"/>
</dbReference>
<reference evidence="1 2" key="1">
    <citation type="submission" date="2019-11" db="EMBL/GenBank/DDBJ databases">
        <title>Identification of a novel strain.</title>
        <authorList>
            <person name="Xu Q."/>
            <person name="Wang G."/>
        </authorList>
    </citation>
    <scope>NUCLEOTIDE SEQUENCE [LARGE SCALE GENOMIC DNA]</scope>
    <source>
        <strain evidence="2">xq</strain>
    </source>
</reference>
<dbReference type="RefSeq" id="WP_154737870.1">
    <property type="nucleotide sequence ID" value="NZ_WMBQ01000001.1"/>
</dbReference>
<gene>
    <name evidence="1" type="ORF">GIW81_03090</name>
</gene>
<organism evidence="1 2">
    <name type="scientific">Hyphomicrobium album</name>
    <dbReference type="NCBI Taxonomy" id="2665159"/>
    <lineage>
        <taxon>Bacteria</taxon>
        <taxon>Pseudomonadati</taxon>
        <taxon>Pseudomonadota</taxon>
        <taxon>Alphaproteobacteria</taxon>
        <taxon>Hyphomicrobiales</taxon>
        <taxon>Hyphomicrobiaceae</taxon>
        <taxon>Hyphomicrobium</taxon>
    </lineage>
</organism>
<accession>A0A6I3KFK4</accession>
<sequence length="54" mass="6020">MRDVLAGLPFKIKLMLLHVQRAERERRAAPAAVTVPPEAQAPIVIEPIAHRRVS</sequence>
<evidence type="ECO:0000313" key="2">
    <source>
        <dbReference type="Proteomes" id="UP000440694"/>
    </source>
</evidence>
<name>A0A6I3KFK4_9HYPH</name>